<dbReference type="OrthoDB" id="3247418at2759"/>
<dbReference type="AlphaFoldDB" id="A0A0C9YK68"/>
<evidence type="ECO:0000313" key="2">
    <source>
        <dbReference type="EMBL" id="KIK14249.1"/>
    </source>
</evidence>
<proteinExistence type="predicted"/>
<dbReference type="EMBL" id="KN833948">
    <property type="protein sequence ID" value="KIK14249.1"/>
    <property type="molecule type" value="Genomic_DNA"/>
</dbReference>
<keyword evidence="3" id="KW-1185">Reference proteome</keyword>
<protein>
    <submittedName>
        <fullName evidence="1">Unplaced genomic scaffold scaffold_673, whole genome shotgun sequence</fullName>
    </submittedName>
</protein>
<dbReference type="STRING" id="765257.A0A0C9YK68"/>
<dbReference type="Proteomes" id="UP000054018">
    <property type="component" value="Unassembled WGS sequence"/>
</dbReference>
<reference evidence="2" key="3">
    <citation type="submission" date="2015-02" db="EMBL/GenBank/DDBJ databases">
        <title>Evolutionary Origins and Diversification of the Mycorrhizal Mutualists.</title>
        <authorList>
            <consortium name="DOE Joint Genome Institute"/>
            <consortium name="Mycorrhizal Genomics Consortium"/>
            <person name="Kohler A."/>
            <person name="Kuo A."/>
            <person name="Nagy L.G."/>
            <person name="Floudas D."/>
            <person name="Copeland A."/>
            <person name="Barry K.W."/>
            <person name="Cichocki N."/>
            <person name="Veneault-Fourrey C."/>
            <person name="LaButti K."/>
            <person name="Lindquist E.A."/>
            <person name="Lipzen A."/>
            <person name="Lundell T."/>
            <person name="Morin E."/>
            <person name="Murat C."/>
            <person name="Riley R."/>
            <person name="Ohm R."/>
            <person name="Sun H."/>
            <person name="Tunlid A."/>
            <person name="Henrissat B."/>
            <person name="Grigoriev I.V."/>
            <person name="Hibbett D.S."/>
            <person name="Martin F."/>
        </authorList>
    </citation>
    <scope>NUCLEOTIDE SEQUENCE</scope>
    <source>
        <strain evidence="2">441</strain>
    </source>
</reference>
<sequence length="254" mass="29149">MVLSHVVLEEVWKDQEWLVLPSFIFPAPAALGIEKRKLSADQWQSVGMIHLVVTLIRIWGHSEGRQRQMLNNYMHLVTAIYIASLRSTSRGLASDYTDHFKRYLSGVLHLYKEAKLQSVHHACLHFEQLLAGLGPVHSWRAWAFERFNYRLQRTKMNMCFGELELTFMNDACRAANLQMLLNSSRIPPSMKELWPTFQQAFKSNVRGTHLSDAFAPTEMKATLANPMSRGRLKAVCEAYLPLAMEYTHTQSPEG</sequence>
<reference evidence="3" key="2">
    <citation type="submission" date="2015-01" db="EMBL/GenBank/DDBJ databases">
        <title>Evolutionary Origins and Diversification of the Mycorrhizal Mutualists.</title>
        <authorList>
            <consortium name="DOE Joint Genome Institute"/>
            <consortium name="Mycorrhizal Genomics Consortium"/>
            <person name="Kohler A."/>
            <person name="Kuo A."/>
            <person name="Nagy L.G."/>
            <person name="Floudas D."/>
            <person name="Copeland A."/>
            <person name="Barry K.W."/>
            <person name="Cichocki N."/>
            <person name="Veneault-Fourrey C."/>
            <person name="LaButti K."/>
            <person name="Lindquist E.A."/>
            <person name="Lipzen A."/>
            <person name="Lundell T."/>
            <person name="Morin E."/>
            <person name="Murat C."/>
            <person name="Riley R."/>
            <person name="Ohm R."/>
            <person name="Sun H."/>
            <person name="Tunlid A."/>
            <person name="Henrissat B."/>
            <person name="Grigoriev I.V."/>
            <person name="Hibbett D.S."/>
            <person name="Martin F."/>
        </authorList>
    </citation>
    <scope>NUCLEOTIDE SEQUENCE [LARGE SCALE GENOMIC DNA]</scope>
    <source>
        <strain evidence="3">441</strain>
    </source>
</reference>
<dbReference type="HOGENOM" id="CLU_081367_1_1_1"/>
<dbReference type="EMBL" id="KN834357">
    <property type="protein sequence ID" value="KIK10932.1"/>
    <property type="molecule type" value="Genomic_DNA"/>
</dbReference>
<evidence type="ECO:0000313" key="3">
    <source>
        <dbReference type="Proteomes" id="UP000054018"/>
    </source>
</evidence>
<accession>A0A0C9YK68</accession>
<gene>
    <name evidence="2" type="ORF">PISMIDRAFT_117345</name>
    <name evidence="1" type="ORF">PISMIDRAFT_123667</name>
</gene>
<evidence type="ECO:0000313" key="1">
    <source>
        <dbReference type="EMBL" id="KIK10932.1"/>
    </source>
</evidence>
<name>A0A0C9YK68_9AGAM</name>
<reference evidence="2 3" key="1">
    <citation type="submission" date="2014-04" db="EMBL/GenBank/DDBJ databases">
        <authorList>
            <consortium name="DOE Joint Genome Institute"/>
            <person name="Kuo A."/>
            <person name="Kohler A."/>
            <person name="Costa M.D."/>
            <person name="Nagy L.G."/>
            <person name="Floudas D."/>
            <person name="Copeland A."/>
            <person name="Barry K.W."/>
            <person name="Cichocki N."/>
            <person name="Veneault-Fourrey C."/>
            <person name="LaButti K."/>
            <person name="Lindquist E.A."/>
            <person name="Lipzen A."/>
            <person name="Lundell T."/>
            <person name="Morin E."/>
            <person name="Murat C."/>
            <person name="Sun H."/>
            <person name="Tunlid A."/>
            <person name="Henrissat B."/>
            <person name="Grigoriev I.V."/>
            <person name="Hibbett D.S."/>
            <person name="Martin F."/>
            <person name="Nordberg H.P."/>
            <person name="Cantor M.N."/>
            <person name="Hua S.X."/>
        </authorList>
    </citation>
    <scope>NUCLEOTIDE SEQUENCE [LARGE SCALE GENOMIC DNA]</scope>
    <source>
        <strain evidence="2 3">441</strain>
    </source>
</reference>
<organism evidence="2 3">
    <name type="scientific">Pisolithus microcarpus 441</name>
    <dbReference type="NCBI Taxonomy" id="765257"/>
    <lineage>
        <taxon>Eukaryota</taxon>
        <taxon>Fungi</taxon>
        <taxon>Dikarya</taxon>
        <taxon>Basidiomycota</taxon>
        <taxon>Agaricomycotina</taxon>
        <taxon>Agaricomycetes</taxon>
        <taxon>Agaricomycetidae</taxon>
        <taxon>Boletales</taxon>
        <taxon>Sclerodermatineae</taxon>
        <taxon>Pisolithaceae</taxon>
        <taxon>Pisolithus</taxon>
    </lineage>
</organism>